<dbReference type="InterPro" id="IPR036322">
    <property type="entry name" value="WD40_repeat_dom_sf"/>
</dbReference>
<evidence type="ECO:0000256" key="3">
    <source>
        <dbReference type="SAM" id="MobiDB-lite"/>
    </source>
</evidence>
<evidence type="ECO:0000256" key="1">
    <source>
        <dbReference type="ARBA" id="ARBA00022574"/>
    </source>
</evidence>
<dbReference type="InterPro" id="IPR033010">
    <property type="entry name" value="Cdc20/Fizzy"/>
</dbReference>
<dbReference type="OrthoDB" id="10263272at2759"/>
<dbReference type="Gene3D" id="2.130.10.10">
    <property type="entry name" value="YVTN repeat-like/Quinoprotein amine dehydrogenase"/>
    <property type="match status" value="1"/>
</dbReference>
<dbReference type="EMBL" id="CH981526">
    <property type="protein sequence ID" value="EDK44657.1"/>
    <property type="molecule type" value="Genomic_DNA"/>
</dbReference>
<dbReference type="PANTHER" id="PTHR19918:SF5">
    <property type="entry name" value="MEIOSIS-SPECIFIC APC_C ACTIVATOR PROTEIN AMA1"/>
    <property type="match status" value="1"/>
</dbReference>
<dbReference type="GeneID" id="5233168"/>
<dbReference type="Proteomes" id="UP000001996">
    <property type="component" value="Unassembled WGS sequence"/>
</dbReference>
<dbReference type="eggNOG" id="KOG0305">
    <property type="taxonomic scope" value="Eukaryota"/>
</dbReference>
<keyword evidence="2" id="KW-0677">Repeat</keyword>
<evidence type="ECO:0008006" key="6">
    <source>
        <dbReference type="Google" id="ProtNLM"/>
    </source>
</evidence>
<keyword evidence="5" id="KW-1185">Reference proteome</keyword>
<dbReference type="KEGG" id="lel:PVL30_003678"/>
<dbReference type="SUPFAM" id="SSF50978">
    <property type="entry name" value="WD40 repeat-like"/>
    <property type="match status" value="1"/>
</dbReference>
<protein>
    <recommendedName>
        <fullName evidence="6">Anaphase-promoting complex subunit 4 WD40 domain-containing protein</fullName>
    </recommendedName>
</protein>
<dbReference type="GO" id="GO:1905786">
    <property type="term" value="P:positive regulation of anaphase-promoting complex-dependent catabolic process"/>
    <property type="evidence" value="ECO:0007669"/>
    <property type="project" value="TreeGrafter"/>
</dbReference>
<dbReference type="GO" id="GO:0005680">
    <property type="term" value="C:anaphase-promoting complex"/>
    <property type="evidence" value="ECO:0007669"/>
    <property type="project" value="TreeGrafter"/>
</dbReference>
<dbReference type="PANTHER" id="PTHR19918">
    <property type="entry name" value="CELL DIVISION CYCLE 20 CDC20 FIZZY -RELATED"/>
    <property type="match status" value="1"/>
</dbReference>
<evidence type="ECO:0000256" key="2">
    <source>
        <dbReference type="ARBA" id="ARBA00022737"/>
    </source>
</evidence>
<name>A5DZP9_LODEL</name>
<gene>
    <name evidence="4" type="ORF">LELG_02836</name>
</gene>
<proteinExistence type="predicted"/>
<evidence type="ECO:0000313" key="5">
    <source>
        <dbReference type="Proteomes" id="UP000001996"/>
    </source>
</evidence>
<evidence type="ECO:0000313" key="4">
    <source>
        <dbReference type="EMBL" id="EDK44657.1"/>
    </source>
</evidence>
<reference evidence="4 5" key="1">
    <citation type="journal article" date="2009" name="Nature">
        <title>Evolution of pathogenicity and sexual reproduction in eight Candida genomes.</title>
        <authorList>
            <person name="Butler G."/>
            <person name="Rasmussen M.D."/>
            <person name="Lin M.F."/>
            <person name="Santos M.A."/>
            <person name="Sakthikumar S."/>
            <person name="Munro C.A."/>
            <person name="Rheinbay E."/>
            <person name="Grabherr M."/>
            <person name="Forche A."/>
            <person name="Reedy J.L."/>
            <person name="Agrafioti I."/>
            <person name="Arnaud M.B."/>
            <person name="Bates S."/>
            <person name="Brown A.J."/>
            <person name="Brunke S."/>
            <person name="Costanzo M.C."/>
            <person name="Fitzpatrick D.A."/>
            <person name="de Groot P.W."/>
            <person name="Harris D."/>
            <person name="Hoyer L.L."/>
            <person name="Hube B."/>
            <person name="Klis F.M."/>
            <person name="Kodira C."/>
            <person name="Lennard N."/>
            <person name="Logue M.E."/>
            <person name="Martin R."/>
            <person name="Neiman A.M."/>
            <person name="Nikolaou E."/>
            <person name="Quail M.A."/>
            <person name="Quinn J."/>
            <person name="Santos M.C."/>
            <person name="Schmitzberger F.F."/>
            <person name="Sherlock G."/>
            <person name="Shah P."/>
            <person name="Silverstein K.A."/>
            <person name="Skrzypek M.S."/>
            <person name="Soll D."/>
            <person name="Staggs R."/>
            <person name="Stansfield I."/>
            <person name="Stumpf M.P."/>
            <person name="Sudbery P.E."/>
            <person name="Srikantha T."/>
            <person name="Zeng Q."/>
            <person name="Berman J."/>
            <person name="Berriman M."/>
            <person name="Heitman J."/>
            <person name="Gow N.A."/>
            <person name="Lorenz M.C."/>
            <person name="Birren B.W."/>
            <person name="Kellis M."/>
            <person name="Cuomo C.A."/>
        </authorList>
    </citation>
    <scope>NUCLEOTIDE SEQUENCE [LARGE SCALE GENOMIC DNA]</scope>
    <source>
        <strain evidence="5">ATCC 11503 / BCRC 21390 / CBS 2605 / JCM 1781 / NBRC 1676 / NRRL YB-4239</strain>
    </source>
</reference>
<dbReference type="InParanoid" id="A5DZP9"/>
<dbReference type="AlphaFoldDB" id="A5DZP9"/>
<accession>A5DZP9</accession>
<keyword evidence="1" id="KW-0853">WD repeat</keyword>
<dbReference type="OMA" id="NEVLCEY"/>
<dbReference type="VEuPathDB" id="FungiDB:LELG_02836"/>
<organism evidence="4 5">
    <name type="scientific">Lodderomyces elongisporus (strain ATCC 11503 / CBS 2605 / JCM 1781 / NBRC 1676 / NRRL YB-4239)</name>
    <name type="common">Yeast</name>
    <name type="synonym">Saccharomyces elongisporus</name>
    <dbReference type="NCBI Taxonomy" id="379508"/>
    <lineage>
        <taxon>Eukaryota</taxon>
        <taxon>Fungi</taxon>
        <taxon>Dikarya</taxon>
        <taxon>Ascomycota</taxon>
        <taxon>Saccharomycotina</taxon>
        <taxon>Pichiomycetes</taxon>
        <taxon>Debaryomycetaceae</taxon>
        <taxon>Candida/Lodderomyces clade</taxon>
        <taxon>Lodderomyces</taxon>
    </lineage>
</organism>
<dbReference type="GO" id="GO:0031145">
    <property type="term" value="P:anaphase-promoting complex-dependent catabolic process"/>
    <property type="evidence" value="ECO:0007669"/>
    <property type="project" value="TreeGrafter"/>
</dbReference>
<dbReference type="InterPro" id="IPR015943">
    <property type="entry name" value="WD40/YVTN_repeat-like_dom_sf"/>
</dbReference>
<sequence>MNSPESMLADDRFIPATTSPQAYKSFLPLFEPVNNIENSSLRRADLSTRDDAFYSRSLEQQDPESSITSNNSYSSSGTALSSPEFSSIFLSIRDLHQEVVAETLGFTQDTKVFQFKKSYTHRPDNQLHIEERLGLRPNICQDQDRISNIILKSKMTKKEKDTQLKTILANDILQAPGLRNDYYSNLVSWSSCTNRIIVGLGSRVYIWGGDDYIKLVDYDNDELITAISCSPSGVLVLVAFANGKLAVIDQNEDTNEVLCEYHMNNGHCIFCLTWFNDEQLFLAGDDSGKVYTFEIIVDPFGNMEIDEFNNFQCHQQQICGMYYFTFNSFLKSQW</sequence>
<dbReference type="HOGENOM" id="CLU_933825_0_0_1"/>
<feature type="region of interest" description="Disordered" evidence="3">
    <location>
        <begin position="56"/>
        <end position="76"/>
    </location>
</feature>
<dbReference type="GO" id="GO:0010997">
    <property type="term" value="F:anaphase-promoting complex binding"/>
    <property type="evidence" value="ECO:0007669"/>
    <property type="project" value="InterPro"/>
</dbReference>
<feature type="compositionally biased region" description="Low complexity" evidence="3">
    <location>
        <begin position="65"/>
        <end position="76"/>
    </location>
</feature>
<dbReference type="STRING" id="379508.A5DZP9"/>
<dbReference type="GO" id="GO:1990757">
    <property type="term" value="F:ubiquitin ligase activator activity"/>
    <property type="evidence" value="ECO:0007669"/>
    <property type="project" value="TreeGrafter"/>
</dbReference>